<dbReference type="PROSITE" id="PS51903">
    <property type="entry name" value="CLP_R"/>
    <property type="match status" value="1"/>
</dbReference>
<dbReference type="Gene3D" id="1.10.8.60">
    <property type="match status" value="2"/>
</dbReference>
<dbReference type="GO" id="GO:0008233">
    <property type="term" value="F:peptidase activity"/>
    <property type="evidence" value="ECO:0007669"/>
    <property type="project" value="UniProtKB-KW"/>
</dbReference>
<dbReference type="InterPro" id="IPR003959">
    <property type="entry name" value="ATPase_AAA_core"/>
</dbReference>
<dbReference type="SUPFAM" id="SSF81923">
    <property type="entry name" value="Double Clp-N motif"/>
    <property type="match status" value="1"/>
</dbReference>
<dbReference type="InterPro" id="IPR041546">
    <property type="entry name" value="ClpA/ClpB_AAA_lid"/>
</dbReference>
<dbReference type="EMBL" id="SORZ01000002">
    <property type="protein sequence ID" value="TPW34167.1"/>
    <property type="molecule type" value="Genomic_DNA"/>
</dbReference>
<feature type="compositionally biased region" description="Basic and acidic residues" evidence="7">
    <location>
        <begin position="155"/>
        <end position="168"/>
    </location>
</feature>
<dbReference type="Pfam" id="PF17871">
    <property type="entry name" value="AAA_lid_9"/>
    <property type="match status" value="1"/>
</dbReference>
<feature type="compositionally biased region" description="Low complexity" evidence="7">
    <location>
        <begin position="143"/>
        <end position="153"/>
    </location>
</feature>
<comment type="similarity">
    <text evidence="1">Belongs to the ClpA/ClpB family.</text>
</comment>
<dbReference type="InterPro" id="IPR013461">
    <property type="entry name" value="ClpA"/>
</dbReference>
<dbReference type="GO" id="GO:0016887">
    <property type="term" value="F:ATP hydrolysis activity"/>
    <property type="evidence" value="ECO:0007669"/>
    <property type="project" value="InterPro"/>
</dbReference>
<organism evidence="9 10">
    <name type="scientific">Oecophyllibacter saccharovorans</name>
    <dbReference type="NCBI Taxonomy" id="2558360"/>
    <lineage>
        <taxon>Bacteria</taxon>
        <taxon>Pseudomonadati</taxon>
        <taxon>Pseudomonadota</taxon>
        <taxon>Alphaproteobacteria</taxon>
        <taxon>Acetobacterales</taxon>
        <taxon>Acetobacteraceae</taxon>
        <taxon>Oecophyllibacter</taxon>
    </lineage>
</organism>
<keyword evidence="9" id="KW-0645">Protease</keyword>
<feature type="region of interest" description="Disordered" evidence="7">
    <location>
        <begin position="138"/>
        <end position="176"/>
    </location>
</feature>
<sequence>MLSSNLEQTLQRALALAAGHQHEFITLEHLLLALCDDRDALAIMSACHVDVARLGRDLTHFVEDELATLRLPDREDPPQPTSAFQRVIQRAAIHIQSTGQSTMNGANVLVALFAERESHAVHFLEQAGLTRVDAIHALSNGQPGSARRSSGSRRPGGERSEGEPENGKASENNGPLELYCTDLNARAKEDKVDPLIGREAEVERVVQILCRRTKNNPMLVGEPGVGKTAIAEGLARRIVMGKVPEVLQKSTLYSLDLGSLLAGTRYRGDLEERLKAVLAALEKQPGALLFIDEIHMLVGAGATTGGAMDTANLLKPALAAGKLRCIGATTYQEYRQHFEKDAALTRRFQKVDVAEPSVEDTIRILQGLKTRYEKHHGIRYTGPALKGAVELAARHIHDRRLPDKAIDVIDEAGAARHLVPASRRKSTVTLRDVEAVVAKIAQIPPRHVSNDDREALRELPEHLRQAVYGQESAITALSSAIHLSRAGLREVEKPIGSYLFSGPTGVGKTEAARQLAKTLGVKLLRFDMSEYMEPHSISRLIGTPPGYVGFEQGGLLTDAVDQNPHAVLLLDEIEKAHPALFNILLQVMDHGKLTDHNGKTVDFRNVLLIMTTNAGAADMSREAIGFARSSREGEDEEAIKRLFSPEFRNRLDAVIPFAPLAPETVRRIVDKFVTQLETLLAAKNVTLELTPDARDWLAENGYDRQQGGRPLGRLIQERIKKPLAEDLLFGALAKGGSVTARVENGELVLDRKALEPAETP</sequence>
<dbReference type="Pfam" id="PF00004">
    <property type="entry name" value="AAA"/>
    <property type="match status" value="1"/>
</dbReference>
<name>A0A506ULC7_9PROT</name>
<dbReference type="SMART" id="SM01086">
    <property type="entry name" value="ClpB_D2-small"/>
    <property type="match status" value="1"/>
</dbReference>
<dbReference type="PANTHER" id="PTHR11638">
    <property type="entry name" value="ATP-DEPENDENT CLP PROTEASE"/>
    <property type="match status" value="1"/>
</dbReference>
<dbReference type="Pfam" id="PF10431">
    <property type="entry name" value="ClpB_D2-small"/>
    <property type="match status" value="1"/>
</dbReference>
<evidence type="ECO:0000256" key="2">
    <source>
        <dbReference type="ARBA" id="ARBA00022737"/>
    </source>
</evidence>
<evidence type="ECO:0000256" key="4">
    <source>
        <dbReference type="ARBA" id="ARBA00022840"/>
    </source>
</evidence>
<evidence type="ECO:0000256" key="3">
    <source>
        <dbReference type="ARBA" id="ARBA00022741"/>
    </source>
</evidence>
<keyword evidence="5" id="KW-0143">Chaperone</keyword>
<dbReference type="Pfam" id="PF02861">
    <property type="entry name" value="Clp_N"/>
    <property type="match status" value="1"/>
</dbReference>
<evidence type="ECO:0000313" key="9">
    <source>
        <dbReference type="EMBL" id="TPW34167.1"/>
    </source>
</evidence>
<dbReference type="GO" id="GO:0005524">
    <property type="term" value="F:ATP binding"/>
    <property type="evidence" value="ECO:0007669"/>
    <property type="project" value="UniProtKB-KW"/>
</dbReference>
<dbReference type="InterPro" id="IPR003593">
    <property type="entry name" value="AAA+_ATPase"/>
</dbReference>
<dbReference type="InterPro" id="IPR001270">
    <property type="entry name" value="ClpA/B"/>
</dbReference>
<dbReference type="GO" id="GO:0005737">
    <property type="term" value="C:cytoplasm"/>
    <property type="evidence" value="ECO:0007669"/>
    <property type="project" value="TreeGrafter"/>
</dbReference>
<dbReference type="FunFam" id="3.40.50.300:FF:000010">
    <property type="entry name" value="Chaperone clpB 1, putative"/>
    <property type="match status" value="1"/>
</dbReference>
<dbReference type="InterPro" id="IPR036628">
    <property type="entry name" value="Clp_N_dom_sf"/>
</dbReference>
<evidence type="ECO:0000259" key="8">
    <source>
        <dbReference type="PROSITE" id="PS51903"/>
    </source>
</evidence>
<evidence type="ECO:0000256" key="5">
    <source>
        <dbReference type="ARBA" id="ARBA00023186"/>
    </source>
</evidence>
<dbReference type="PANTHER" id="PTHR11638:SF111">
    <property type="entry name" value="ATP-DEPENDENT CLP PROTEASE ATP-BINDING SUBUNIT CLPA"/>
    <property type="match status" value="1"/>
</dbReference>
<dbReference type="SMART" id="SM00382">
    <property type="entry name" value="AAA"/>
    <property type="match status" value="2"/>
</dbReference>
<dbReference type="GO" id="GO:0034605">
    <property type="term" value="P:cellular response to heat"/>
    <property type="evidence" value="ECO:0007669"/>
    <property type="project" value="TreeGrafter"/>
</dbReference>
<reference evidence="9 10" key="1">
    <citation type="submission" date="2019-03" db="EMBL/GenBank/DDBJ databases">
        <title>The complete genome sequence of Neokomagataea sp. Jb2 NBRC113641.</title>
        <authorList>
            <person name="Chua K.-O."/>
            <person name="Chan K.-G."/>
            <person name="See-Too W.-S."/>
        </authorList>
    </citation>
    <scope>NUCLEOTIDE SEQUENCE [LARGE SCALE GENOMIC DNA]</scope>
    <source>
        <strain evidence="9 10">Jb2</strain>
    </source>
</reference>
<evidence type="ECO:0000313" key="10">
    <source>
        <dbReference type="Proteomes" id="UP000315037"/>
    </source>
</evidence>
<keyword evidence="10" id="KW-1185">Reference proteome</keyword>
<dbReference type="CDD" id="cd19499">
    <property type="entry name" value="RecA-like_ClpB_Hsp104-like"/>
    <property type="match status" value="1"/>
</dbReference>
<keyword evidence="3" id="KW-0547">Nucleotide-binding</keyword>
<proteinExistence type="inferred from homology"/>
<evidence type="ECO:0000256" key="1">
    <source>
        <dbReference type="ARBA" id="ARBA00008675"/>
    </source>
</evidence>
<dbReference type="AlphaFoldDB" id="A0A506ULC7"/>
<dbReference type="SUPFAM" id="SSF52540">
    <property type="entry name" value="P-loop containing nucleoside triphosphate hydrolases"/>
    <property type="match status" value="2"/>
</dbReference>
<dbReference type="InterPro" id="IPR004176">
    <property type="entry name" value="Clp_R_N"/>
</dbReference>
<keyword evidence="4 9" id="KW-0067">ATP-binding</keyword>
<dbReference type="InterPro" id="IPR027417">
    <property type="entry name" value="P-loop_NTPase"/>
</dbReference>
<keyword evidence="9" id="KW-0378">Hydrolase</keyword>
<dbReference type="CDD" id="cd00009">
    <property type="entry name" value="AAA"/>
    <property type="match status" value="1"/>
</dbReference>
<dbReference type="RefSeq" id="WP_165600818.1">
    <property type="nucleotide sequence ID" value="NZ_SORZ01000002.1"/>
</dbReference>
<dbReference type="InterPro" id="IPR050130">
    <property type="entry name" value="ClpA_ClpB"/>
</dbReference>
<dbReference type="GO" id="GO:0043335">
    <property type="term" value="P:protein unfolding"/>
    <property type="evidence" value="ECO:0007669"/>
    <property type="project" value="InterPro"/>
</dbReference>
<protein>
    <submittedName>
        <fullName evidence="9">ATP-dependent Clp protease ATP-binding subunit ClpA</fullName>
    </submittedName>
</protein>
<keyword evidence="2 6" id="KW-0677">Repeat</keyword>
<dbReference type="GO" id="GO:0006508">
    <property type="term" value="P:proteolysis"/>
    <property type="evidence" value="ECO:0007669"/>
    <property type="project" value="UniProtKB-KW"/>
</dbReference>
<evidence type="ECO:0000256" key="6">
    <source>
        <dbReference type="PROSITE-ProRule" id="PRU01251"/>
    </source>
</evidence>
<evidence type="ECO:0000256" key="7">
    <source>
        <dbReference type="SAM" id="MobiDB-lite"/>
    </source>
</evidence>
<dbReference type="Proteomes" id="UP000315037">
    <property type="component" value="Unassembled WGS sequence"/>
</dbReference>
<accession>A0A506ULC7</accession>
<dbReference type="Pfam" id="PF07724">
    <property type="entry name" value="AAA_2"/>
    <property type="match status" value="1"/>
</dbReference>
<dbReference type="Gene3D" id="1.10.1780.10">
    <property type="entry name" value="Clp, N-terminal domain"/>
    <property type="match status" value="1"/>
</dbReference>
<gene>
    <name evidence="9" type="primary">clpA</name>
    <name evidence="9" type="ORF">E3202_06490</name>
</gene>
<dbReference type="PRINTS" id="PR00300">
    <property type="entry name" value="CLPPROTEASEA"/>
</dbReference>
<comment type="caution">
    <text evidence="9">The sequence shown here is derived from an EMBL/GenBank/DDBJ whole genome shotgun (WGS) entry which is preliminary data.</text>
</comment>
<dbReference type="InterPro" id="IPR019489">
    <property type="entry name" value="Clp_ATPase_C"/>
</dbReference>
<dbReference type="Gene3D" id="3.40.50.300">
    <property type="entry name" value="P-loop containing nucleotide triphosphate hydrolases"/>
    <property type="match status" value="2"/>
</dbReference>
<feature type="domain" description="Clp R" evidence="8">
    <location>
        <begin position="1"/>
        <end position="144"/>
    </location>
</feature>
<dbReference type="NCBIfam" id="TIGR02639">
    <property type="entry name" value="ClpA"/>
    <property type="match status" value="1"/>
</dbReference>